<keyword evidence="1" id="KW-1133">Transmembrane helix</keyword>
<dbReference type="EMBL" id="PZJJ01000002">
    <property type="protein sequence ID" value="PTL40158.1"/>
    <property type="molecule type" value="Genomic_DNA"/>
</dbReference>
<keyword evidence="3" id="KW-1185">Reference proteome</keyword>
<organism evidence="2 3">
    <name type="scientific">Alkalicoccus saliphilus</name>
    <dbReference type="NCBI Taxonomy" id="200989"/>
    <lineage>
        <taxon>Bacteria</taxon>
        <taxon>Bacillati</taxon>
        <taxon>Bacillota</taxon>
        <taxon>Bacilli</taxon>
        <taxon>Bacillales</taxon>
        <taxon>Bacillaceae</taxon>
        <taxon>Alkalicoccus</taxon>
    </lineage>
</organism>
<keyword evidence="1" id="KW-0472">Membrane</keyword>
<comment type="caution">
    <text evidence="2">The sequence shown here is derived from an EMBL/GenBank/DDBJ whole genome shotgun (WGS) entry which is preliminary data.</text>
</comment>
<reference evidence="2 3" key="1">
    <citation type="submission" date="2018-03" db="EMBL/GenBank/DDBJ databases">
        <title>Alkalicoccus saliphilus sp. nov., isolated from a mineral pool.</title>
        <authorList>
            <person name="Zhao B."/>
        </authorList>
    </citation>
    <scope>NUCLEOTIDE SEQUENCE [LARGE SCALE GENOMIC DNA]</scope>
    <source>
        <strain evidence="2 3">6AG</strain>
    </source>
</reference>
<dbReference type="RefSeq" id="WP_107583335.1">
    <property type="nucleotide sequence ID" value="NZ_PZJJ01000002.1"/>
</dbReference>
<protein>
    <submittedName>
        <fullName evidence="2">Uncharacterized protein</fullName>
    </submittedName>
</protein>
<dbReference type="AlphaFoldDB" id="A0A2T4U9T5"/>
<accession>A0A2T4U9T5</accession>
<evidence type="ECO:0000313" key="3">
    <source>
        <dbReference type="Proteomes" id="UP000240509"/>
    </source>
</evidence>
<evidence type="ECO:0000313" key="2">
    <source>
        <dbReference type="EMBL" id="PTL40158.1"/>
    </source>
</evidence>
<name>A0A2T4U9T5_9BACI</name>
<evidence type="ECO:0000256" key="1">
    <source>
        <dbReference type="SAM" id="Phobius"/>
    </source>
</evidence>
<dbReference type="Proteomes" id="UP000240509">
    <property type="component" value="Unassembled WGS sequence"/>
</dbReference>
<feature type="transmembrane region" description="Helical" evidence="1">
    <location>
        <begin position="21"/>
        <end position="44"/>
    </location>
</feature>
<sequence>MRGFLDMIDYDDIDKGIVVTAILAVLMAVMMPIVIVLLFQEIFFYNQDQWLLSRPALSYIIVIGSFLVIPVAAIIYFSTKKIWKRMHPIVGGAAFLLIALMALPIAFSGMMHYYYFDDEGFSVNPLFSFEENHYAWEEIDQIALHINEEGDRASYESIELFFSVGQRYELSMNSELVTYRQRIFRSVEEHGGEILR</sequence>
<feature type="transmembrane region" description="Helical" evidence="1">
    <location>
        <begin position="56"/>
        <end position="77"/>
    </location>
</feature>
<keyword evidence="1" id="KW-0812">Transmembrane</keyword>
<feature type="transmembrane region" description="Helical" evidence="1">
    <location>
        <begin position="89"/>
        <end position="115"/>
    </location>
</feature>
<proteinExistence type="predicted"/>
<dbReference type="OrthoDB" id="2449392at2"/>
<gene>
    <name evidence="2" type="ORF">C6Y45_01910</name>
</gene>